<dbReference type="EMBL" id="JAYGGQ010000016">
    <property type="protein sequence ID" value="MEA5456658.1"/>
    <property type="molecule type" value="Genomic_DNA"/>
</dbReference>
<keyword evidence="3" id="KW-1185">Reference proteome</keyword>
<dbReference type="Proteomes" id="UP001304769">
    <property type="component" value="Unassembled WGS sequence"/>
</dbReference>
<gene>
    <name evidence="2" type="ORF">SPF06_18190</name>
</gene>
<proteinExistence type="predicted"/>
<dbReference type="RefSeq" id="WP_323280557.1">
    <property type="nucleotide sequence ID" value="NZ_JAYGGQ010000016.1"/>
</dbReference>
<comment type="caution">
    <text evidence="2">The sequence shown here is derived from an EMBL/GenBank/DDBJ whole genome shotgun (WGS) entry which is preliminary data.</text>
</comment>
<protein>
    <submittedName>
        <fullName evidence="2">Uncharacterized protein</fullName>
    </submittedName>
</protein>
<accession>A0ABU5TAG5</accession>
<feature type="compositionally biased region" description="Basic and acidic residues" evidence="1">
    <location>
        <begin position="12"/>
        <end position="21"/>
    </location>
</feature>
<feature type="region of interest" description="Disordered" evidence="1">
    <location>
        <begin position="1"/>
        <end position="33"/>
    </location>
</feature>
<evidence type="ECO:0000313" key="3">
    <source>
        <dbReference type="Proteomes" id="UP001304769"/>
    </source>
</evidence>
<name>A0ABU5TAG5_9MICC</name>
<sequence>MSNELVTEDYERDGTEFEAEIKPGSGGSGDPQPAVKLLNLIGEDTRAMTNDPLSTNTLAFCRPADMQARMIG</sequence>
<organism evidence="2 3">
    <name type="scientific">Sinomonas terricola</name>
    <dbReference type="NCBI Taxonomy" id="3110330"/>
    <lineage>
        <taxon>Bacteria</taxon>
        <taxon>Bacillati</taxon>
        <taxon>Actinomycetota</taxon>
        <taxon>Actinomycetes</taxon>
        <taxon>Micrococcales</taxon>
        <taxon>Micrococcaceae</taxon>
        <taxon>Sinomonas</taxon>
    </lineage>
</organism>
<evidence type="ECO:0000256" key="1">
    <source>
        <dbReference type="SAM" id="MobiDB-lite"/>
    </source>
</evidence>
<evidence type="ECO:0000313" key="2">
    <source>
        <dbReference type="EMBL" id="MEA5456658.1"/>
    </source>
</evidence>
<reference evidence="2 3" key="1">
    <citation type="submission" date="2023-12" db="EMBL/GenBank/DDBJ databases">
        <title>Sinomonas terricola sp. nov, isolated from litchi orchard soil in Guangdong, PR China.</title>
        <authorList>
            <person name="Jiaxin W."/>
            <person name="Yang Z."/>
            <person name="Honghui Z."/>
        </authorList>
    </citation>
    <scope>NUCLEOTIDE SEQUENCE [LARGE SCALE GENOMIC DNA]</scope>
    <source>
        <strain evidence="2 3">JGH33</strain>
    </source>
</reference>
<feature type="compositionally biased region" description="Acidic residues" evidence="1">
    <location>
        <begin position="1"/>
        <end position="11"/>
    </location>
</feature>